<proteinExistence type="predicted"/>
<feature type="transmembrane region" description="Helical" evidence="1">
    <location>
        <begin position="185"/>
        <end position="207"/>
    </location>
</feature>
<dbReference type="AlphaFoldDB" id="A0A3N1GU03"/>
<protein>
    <submittedName>
        <fullName evidence="2">Uncharacterized protein</fullName>
    </submittedName>
</protein>
<evidence type="ECO:0000256" key="1">
    <source>
        <dbReference type="SAM" id="Phobius"/>
    </source>
</evidence>
<reference evidence="2 3" key="1">
    <citation type="submission" date="2018-11" db="EMBL/GenBank/DDBJ databases">
        <title>Sequencing the genomes of 1000 actinobacteria strains.</title>
        <authorList>
            <person name="Klenk H.-P."/>
        </authorList>
    </citation>
    <scope>NUCLEOTIDE SEQUENCE [LARGE SCALE GENOMIC DNA]</scope>
    <source>
        <strain evidence="2 3">DSM 43634</strain>
    </source>
</reference>
<keyword evidence="1" id="KW-0472">Membrane</keyword>
<feature type="transmembrane region" description="Helical" evidence="1">
    <location>
        <begin position="364"/>
        <end position="385"/>
    </location>
</feature>
<name>A0A3N1GU03_9ACTN</name>
<comment type="caution">
    <text evidence="2">The sequence shown here is derived from an EMBL/GenBank/DDBJ whole genome shotgun (WGS) entry which is preliminary data.</text>
</comment>
<evidence type="ECO:0000313" key="2">
    <source>
        <dbReference type="EMBL" id="ROP33662.1"/>
    </source>
</evidence>
<accession>A0A3N1GU03</accession>
<evidence type="ECO:0000313" key="3">
    <source>
        <dbReference type="Proteomes" id="UP000271683"/>
    </source>
</evidence>
<keyword evidence="1" id="KW-0812">Transmembrane</keyword>
<organism evidence="2 3">
    <name type="scientific">Couchioplanes caeruleus</name>
    <dbReference type="NCBI Taxonomy" id="56438"/>
    <lineage>
        <taxon>Bacteria</taxon>
        <taxon>Bacillati</taxon>
        <taxon>Actinomycetota</taxon>
        <taxon>Actinomycetes</taxon>
        <taxon>Micromonosporales</taxon>
        <taxon>Micromonosporaceae</taxon>
        <taxon>Couchioplanes</taxon>
    </lineage>
</organism>
<gene>
    <name evidence="2" type="ORF">EDD30_6688</name>
</gene>
<feature type="transmembrane region" description="Helical" evidence="1">
    <location>
        <begin position="154"/>
        <end position="179"/>
    </location>
</feature>
<feature type="transmembrane region" description="Helical" evidence="1">
    <location>
        <begin position="123"/>
        <end position="142"/>
    </location>
</feature>
<dbReference type="Proteomes" id="UP000271683">
    <property type="component" value="Unassembled WGS sequence"/>
</dbReference>
<keyword evidence="1" id="KW-1133">Transmembrane helix</keyword>
<dbReference type="EMBL" id="RJKL01000001">
    <property type="protein sequence ID" value="ROP33662.1"/>
    <property type="molecule type" value="Genomic_DNA"/>
</dbReference>
<feature type="transmembrane region" description="Helical" evidence="1">
    <location>
        <begin position="255"/>
        <end position="275"/>
    </location>
</feature>
<feature type="transmembrane region" description="Helical" evidence="1">
    <location>
        <begin position="287"/>
        <end position="310"/>
    </location>
</feature>
<feature type="transmembrane region" description="Helical" evidence="1">
    <location>
        <begin position="330"/>
        <end position="352"/>
    </location>
</feature>
<sequence>MSLRRLALPATALVVTVLVLAPLAAPGYVLSYDMVFVPRQPLRWELVAPSATLPRAVPLDALVSLATQVVPGWLVQRVVLAAVLLLAALGAGRLVPAGRLGTRLTAAVAYAWTPYLAERLLLGQWGLLLAYAALPWIVSAVLRVREGDRRALPALLGFGALAAVTPTGGVLALAAVAVLAARRTVLSVVAVAGTALLNAPWLIAAVLTDADARSDPAGVAAFAVRGEGWSGPLGALAGTGGIWNAQTTLPSRASVLAPLGTLLLVGFAVAGWRPLRDRWPAGVAARLLVLAGGGFLIAAFVLLPGGRAALEWLVATVPGGGLLRDGQKFVLPYALLLCLLAALGAERAAAVARDRTGQESAARVVLAGVLLLPVALQPDLAYGAAGRLRPVPYPADFAAVARIVDDRPGEVLSLPLAAYHTYSWNLRRTVLDPLPRYLDAEVLTDDRLVVGNLVVAGEDHRAGAVRQALASGAPLSGLGVRWVVVQQVAGGLPVPDAALAGLRLIHDGPHLDLYENPLRREVTWW</sequence>
<feature type="transmembrane region" description="Helical" evidence="1">
    <location>
        <begin position="74"/>
        <end position="95"/>
    </location>
</feature>